<evidence type="ECO:0000313" key="2">
    <source>
        <dbReference type="Proteomes" id="UP000696573"/>
    </source>
</evidence>
<dbReference type="OrthoDB" id="4158087at2759"/>
<sequence>MVSDIPKHHQGDFTHAPTLYLTMEIVFESSNARRMALTFLNTTDAPRLSSTNAREARAHVTKINFKQRRQRLAIERLKRRKESTTVAQERTGSIEDACVAGFKEPSISPQVSCPPADPDHSIRFLLHEFRPLVFPAQAGAASSPSEFEWITLLRSEPALVEACMYVALEHWPSGPCWEQKRQAGVHLSKALSMVNSRLNSGHGLTDGVIGAVFVLTFGERLAKNEATLEIHLNGLSQMVNQRREQGLYKIPSWFLDLLLYDSIQEVIPSTPVRRERIVAALRKRDVRTLGAISHISHKIHQIRQNIEDLVSYPSSLSSTTGDIEGTISSVQEELRPLFNSSVAYIASVSRAISLFLQLSWPSTGYADHVSCAKDLQNALSEPRVTLCGSTSLTVWQYFVGGVGAASRPSLRSWYVASLANIFRAMHIRDWEACYQVMEGAFVPDSILLMQFKDLWEEIQQLIAS</sequence>
<keyword evidence="2" id="KW-1185">Reference proteome</keyword>
<proteinExistence type="predicted"/>
<reference evidence="1" key="1">
    <citation type="submission" date="2021-10" db="EMBL/GenBank/DDBJ databases">
        <authorList>
            <person name="Piombo E."/>
        </authorList>
    </citation>
    <scope>NUCLEOTIDE SEQUENCE</scope>
</reference>
<accession>A0A9N9VK37</accession>
<protein>
    <submittedName>
        <fullName evidence="1">Uncharacterized protein</fullName>
    </submittedName>
</protein>
<evidence type="ECO:0000313" key="1">
    <source>
        <dbReference type="EMBL" id="CAH0024784.1"/>
    </source>
</evidence>
<gene>
    <name evidence="1" type="ORF">CRHIZ90672A_00011969</name>
</gene>
<organism evidence="1 2">
    <name type="scientific">Clonostachys rhizophaga</name>
    <dbReference type="NCBI Taxonomy" id="160324"/>
    <lineage>
        <taxon>Eukaryota</taxon>
        <taxon>Fungi</taxon>
        <taxon>Dikarya</taxon>
        <taxon>Ascomycota</taxon>
        <taxon>Pezizomycotina</taxon>
        <taxon>Sordariomycetes</taxon>
        <taxon>Hypocreomycetidae</taxon>
        <taxon>Hypocreales</taxon>
        <taxon>Bionectriaceae</taxon>
        <taxon>Clonostachys</taxon>
    </lineage>
</organism>
<dbReference type="EMBL" id="CABFNQ020000700">
    <property type="protein sequence ID" value="CAH0024784.1"/>
    <property type="molecule type" value="Genomic_DNA"/>
</dbReference>
<dbReference type="PANTHER" id="PTHR37540">
    <property type="entry name" value="TRANSCRIPTION FACTOR (ACR-2), PUTATIVE-RELATED-RELATED"/>
    <property type="match status" value="1"/>
</dbReference>
<dbReference type="Proteomes" id="UP000696573">
    <property type="component" value="Unassembled WGS sequence"/>
</dbReference>
<comment type="caution">
    <text evidence="1">The sequence shown here is derived from an EMBL/GenBank/DDBJ whole genome shotgun (WGS) entry which is preliminary data.</text>
</comment>
<dbReference type="AlphaFoldDB" id="A0A9N9VK37"/>
<name>A0A9N9VK37_9HYPO</name>
<dbReference type="PANTHER" id="PTHR37540:SF5">
    <property type="entry name" value="TRANSCRIPTION FACTOR DOMAIN-CONTAINING PROTEIN"/>
    <property type="match status" value="1"/>
</dbReference>